<gene>
    <name evidence="2" type="ORF">Fcan01_17363</name>
</gene>
<evidence type="ECO:0000313" key="3">
    <source>
        <dbReference type="Proteomes" id="UP000198287"/>
    </source>
</evidence>
<dbReference type="Proteomes" id="UP000198287">
    <property type="component" value="Unassembled WGS sequence"/>
</dbReference>
<sequence length="428" mass="48962">MVPTGFQLGRLWIYSDDIVFNGTRPRSHGIRQRATARSRTRSEILGEFLVRGGLHWRPPRWRLSNAVEKHRHINLELNSKATLRMSRANLKCRTTKARKSIPPKQFAVVEFPSDHTVDVAPSKWLSEDHLTCPFPVNPPSGFKKIQKDPTSTPDPKWPVWSVEVKKFYDDFTKANDKAKKLLKASYLDSSPNEEERGISPTSLEEEQGNHVVDISNLISPTIAFEDQRISALINEFRAFQAASLHGQLILQEEIRELKSLVLRNINSTATGSNNDAEIWALWPLLNPEALKQAEEQLKNPDIFRQQIRFLSRSGPYDMLSRPSIVNYHLWFITNLLCKFASQPIPEKFLLKKLFVVDLCEKYFEDAPPTSNLKSQLADKKLNSQIAKWLRDSINRGEEGKVNRAKHGNPKINEVATSEEEINRSVIPN</sequence>
<accession>A0A226DVL7</accession>
<comment type="caution">
    <text evidence="2">The sequence shown here is derived from an EMBL/GenBank/DDBJ whole genome shotgun (WGS) entry which is preliminary data.</text>
</comment>
<proteinExistence type="predicted"/>
<evidence type="ECO:0000256" key="1">
    <source>
        <dbReference type="SAM" id="MobiDB-lite"/>
    </source>
</evidence>
<protein>
    <submittedName>
        <fullName evidence="2">Uncharacterized protein</fullName>
    </submittedName>
</protein>
<dbReference type="EMBL" id="LNIX01000012">
    <property type="protein sequence ID" value="OXA48256.1"/>
    <property type="molecule type" value="Genomic_DNA"/>
</dbReference>
<organism evidence="2 3">
    <name type="scientific">Folsomia candida</name>
    <name type="common">Springtail</name>
    <dbReference type="NCBI Taxonomy" id="158441"/>
    <lineage>
        <taxon>Eukaryota</taxon>
        <taxon>Metazoa</taxon>
        <taxon>Ecdysozoa</taxon>
        <taxon>Arthropoda</taxon>
        <taxon>Hexapoda</taxon>
        <taxon>Collembola</taxon>
        <taxon>Entomobryomorpha</taxon>
        <taxon>Isotomoidea</taxon>
        <taxon>Isotomidae</taxon>
        <taxon>Proisotominae</taxon>
        <taxon>Folsomia</taxon>
    </lineage>
</organism>
<feature type="region of interest" description="Disordered" evidence="1">
    <location>
        <begin position="400"/>
        <end position="428"/>
    </location>
</feature>
<evidence type="ECO:0000313" key="2">
    <source>
        <dbReference type="EMBL" id="OXA48256.1"/>
    </source>
</evidence>
<dbReference type="AlphaFoldDB" id="A0A226DVL7"/>
<feature type="region of interest" description="Disordered" evidence="1">
    <location>
        <begin position="188"/>
        <end position="207"/>
    </location>
</feature>
<reference evidence="2 3" key="1">
    <citation type="submission" date="2015-12" db="EMBL/GenBank/DDBJ databases">
        <title>The genome of Folsomia candida.</title>
        <authorList>
            <person name="Faddeeva A."/>
            <person name="Derks M.F."/>
            <person name="Anvar Y."/>
            <person name="Smit S."/>
            <person name="Van Straalen N."/>
            <person name="Roelofs D."/>
        </authorList>
    </citation>
    <scope>NUCLEOTIDE SEQUENCE [LARGE SCALE GENOMIC DNA]</scope>
    <source>
        <strain evidence="2 3">VU population</strain>
        <tissue evidence="2">Whole body</tissue>
    </source>
</reference>
<keyword evidence="3" id="KW-1185">Reference proteome</keyword>
<name>A0A226DVL7_FOLCA</name>